<dbReference type="InterPro" id="IPR018490">
    <property type="entry name" value="cNMP-bd_dom_sf"/>
</dbReference>
<sequence length="197" mass="22499">MLNAADINFYLSVFRWLDLKDMMDLARLAHTKELKAGEIYIQPGSTSQKLAYIKTGLIRTYSLKENGDEVTLMLRWENQFVASFDSVILAKPSRFIYQALEATTLVEVDYHKAKHIIGQSPELSAASHTFLLHMLGDAMDRLEGFVLLSPEERYLKLVHEKPDINNRVPDKYLATLLGIAPGSLSRIRKRIALQHKR</sequence>
<dbReference type="CDD" id="cd00038">
    <property type="entry name" value="CAP_ED"/>
    <property type="match status" value="1"/>
</dbReference>
<dbReference type="SUPFAM" id="SSF51206">
    <property type="entry name" value="cAMP-binding domain-like"/>
    <property type="match status" value="1"/>
</dbReference>
<gene>
    <name evidence="1" type="ORF">MgSA37_02249</name>
</gene>
<dbReference type="PROSITE" id="PS50042">
    <property type="entry name" value="CNMP_BINDING_3"/>
    <property type="match status" value="1"/>
</dbReference>
<protein>
    <submittedName>
        <fullName evidence="1">Uncharacterized protein</fullName>
    </submittedName>
</protein>
<proteinExistence type="predicted"/>
<name>A0A0X8X2R7_9SPHI</name>
<organism evidence="1 2">
    <name type="scientific">Mucilaginibacter gotjawali</name>
    <dbReference type="NCBI Taxonomy" id="1550579"/>
    <lineage>
        <taxon>Bacteria</taxon>
        <taxon>Pseudomonadati</taxon>
        <taxon>Bacteroidota</taxon>
        <taxon>Sphingobacteriia</taxon>
        <taxon>Sphingobacteriales</taxon>
        <taxon>Sphingobacteriaceae</taxon>
        <taxon>Mucilaginibacter</taxon>
    </lineage>
</organism>
<accession>A0A0X8X2R7</accession>
<dbReference type="InterPro" id="IPR014710">
    <property type="entry name" value="RmlC-like_jellyroll"/>
</dbReference>
<evidence type="ECO:0000313" key="2">
    <source>
        <dbReference type="Proteomes" id="UP000218263"/>
    </source>
</evidence>
<dbReference type="AlphaFoldDB" id="A0A0X8X2R7"/>
<dbReference type="Gene3D" id="2.60.120.10">
    <property type="entry name" value="Jelly Rolls"/>
    <property type="match status" value="1"/>
</dbReference>
<dbReference type="Proteomes" id="UP000218263">
    <property type="component" value="Chromosome"/>
</dbReference>
<dbReference type="EMBL" id="AP017313">
    <property type="protein sequence ID" value="BAU54078.1"/>
    <property type="molecule type" value="Genomic_DNA"/>
</dbReference>
<dbReference type="KEGG" id="mgot:MgSA37_02249"/>
<evidence type="ECO:0000313" key="1">
    <source>
        <dbReference type="EMBL" id="BAU54078.1"/>
    </source>
</evidence>
<keyword evidence="2" id="KW-1185">Reference proteome</keyword>
<dbReference type="OrthoDB" id="758145at2"/>
<reference evidence="1 2" key="1">
    <citation type="submission" date="2015-12" db="EMBL/GenBank/DDBJ databases">
        <title>Genome sequence of Mucilaginibacter gotjawali.</title>
        <authorList>
            <person name="Lee J.S."/>
            <person name="Lee K.C."/>
            <person name="Kim K.K."/>
            <person name="Lee B.W."/>
        </authorList>
    </citation>
    <scope>NUCLEOTIDE SEQUENCE [LARGE SCALE GENOMIC DNA]</scope>
    <source>
        <strain evidence="1 2">SA3-7</strain>
    </source>
</reference>
<dbReference type="RefSeq" id="WP_096351887.1">
    <property type="nucleotide sequence ID" value="NZ_AP017313.1"/>
</dbReference>
<dbReference type="InterPro" id="IPR000595">
    <property type="entry name" value="cNMP-bd_dom"/>
</dbReference>